<comment type="caution">
    <text evidence="2">The sequence shown here is derived from an EMBL/GenBank/DDBJ whole genome shotgun (WGS) entry which is preliminary data.</text>
</comment>
<sequence>MFTKHKLELIMGNLKVSGTLNNSEAAQKIMQCLPFRARMRRWGGELYFSLPEAIDDQGDSTSSLQAGTLAFWPPGNAFCIFFGPTPMSTSFVPVPSSEVCIIGALDSIPKELFSIPESTQVELFLTERKVSTRPS</sequence>
<dbReference type="SUPFAM" id="SSF50891">
    <property type="entry name" value="Cyclophilin-like"/>
    <property type="match status" value="1"/>
</dbReference>
<protein>
    <submittedName>
        <fullName evidence="2">Cyclophilin-like fold protein</fullName>
    </submittedName>
</protein>
<name>A0ABW7IK47_9VIBR</name>
<proteinExistence type="predicted"/>
<evidence type="ECO:0000259" key="1">
    <source>
        <dbReference type="Pfam" id="PF04126"/>
    </source>
</evidence>
<evidence type="ECO:0000313" key="2">
    <source>
        <dbReference type="EMBL" id="MFH0261727.1"/>
    </source>
</evidence>
<organism evidence="2 3">
    <name type="scientific">Vibrio barjaei</name>
    <dbReference type="NCBI Taxonomy" id="1676683"/>
    <lineage>
        <taxon>Bacteria</taxon>
        <taxon>Pseudomonadati</taxon>
        <taxon>Pseudomonadota</taxon>
        <taxon>Gammaproteobacteria</taxon>
        <taxon>Vibrionales</taxon>
        <taxon>Vibrionaceae</taxon>
        <taxon>Vibrio</taxon>
    </lineage>
</organism>
<accession>A0ABW7IK47</accession>
<dbReference type="InterPro" id="IPR025658">
    <property type="entry name" value="Cyclophilin_TM1367"/>
</dbReference>
<dbReference type="RefSeq" id="WP_394629443.1">
    <property type="nucleotide sequence ID" value="NZ_JBIHSF010000008.1"/>
</dbReference>
<dbReference type="EMBL" id="JBIHSF010000008">
    <property type="protein sequence ID" value="MFH0261727.1"/>
    <property type="molecule type" value="Genomic_DNA"/>
</dbReference>
<evidence type="ECO:0000313" key="3">
    <source>
        <dbReference type="Proteomes" id="UP001607125"/>
    </source>
</evidence>
<feature type="domain" description="Cyclophilin TM1367-like" evidence="1">
    <location>
        <begin position="5"/>
        <end position="122"/>
    </location>
</feature>
<reference evidence="2 3" key="1">
    <citation type="submission" date="2024-10" db="EMBL/GenBank/DDBJ databases">
        <authorList>
            <person name="Yibar A."/>
            <person name="Saticioglu I.B."/>
            <person name="Duman M."/>
            <person name="Ajmi N."/>
            <person name="Gurler F."/>
            <person name="Ay H."/>
            <person name="Onuk E."/>
            <person name="Guler S."/>
            <person name="Romalde J.L."/>
        </authorList>
    </citation>
    <scope>NUCLEOTIDE SEQUENCE [LARGE SCALE GENOMIC DNA]</scope>
    <source>
        <strain evidence="2 3">1-TCBS-B</strain>
    </source>
</reference>
<dbReference type="Proteomes" id="UP001607125">
    <property type="component" value="Unassembled WGS sequence"/>
</dbReference>
<keyword evidence="3" id="KW-1185">Reference proteome</keyword>
<dbReference type="Pfam" id="PF04126">
    <property type="entry name" value="Cyclophil_like"/>
    <property type="match status" value="1"/>
</dbReference>
<dbReference type="InterPro" id="IPR029000">
    <property type="entry name" value="Cyclophilin-like_dom_sf"/>
</dbReference>
<dbReference type="Gene3D" id="2.40.100.20">
    <property type="match status" value="1"/>
</dbReference>
<gene>
    <name evidence="2" type="ORF">ACGRH2_15070</name>
</gene>